<proteinExistence type="predicted"/>
<comment type="caution">
    <text evidence="2">The sequence shown here is derived from an EMBL/GenBank/DDBJ whole genome shotgun (WGS) entry which is preliminary data.</text>
</comment>
<evidence type="ECO:0000313" key="3">
    <source>
        <dbReference type="Proteomes" id="UP000588098"/>
    </source>
</evidence>
<organism evidence="2 3">
    <name type="scientific">Streptomyces zagrosensis</name>
    <dbReference type="NCBI Taxonomy" id="1042984"/>
    <lineage>
        <taxon>Bacteria</taxon>
        <taxon>Bacillati</taxon>
        <taxon>Actinomycetota</taxon>
        <taxon>Actinomycetes</taxon>
        <taxon>Kitasatosporales</taxon>
        <taxon>Streptomycetaceae</taxon>
        <taxon>Streptomyces</taxon>
    </lineage>
</organism>
<evidence type="ECO:0000256" key="1">
    <source>
        <dbReference type="SAM" id="Phobius"/>
    </source>
</evidence>
<feature type="transmembrane region" description="Helical" evidence="1">
    <location>
        <begin position="42"/>
        <end position="63"/>
    </location>
</feature>
<reference evidence="2 3" key="1">
    <citation type="submission" date="2020-08" db="EMBL/GenBank/DDBJ databases">
        <title>Genomic Encyclopedia of Type Strains, Phase III (KMG-III): the genomes of soil and plant-associated and newly described type strains.</title>
        <authorList>
            <person name="Whitman W."/>
        </authorList>
    </citation>
    <scope>NUCLEOTIDE SEQUENCE [LARGE SCALE GENOMIC DNA]</scope>
    <source>
        <strain evidence="2 3">CECT 8305</strain>
    </source>
</reference>
<keyword evidence="1" id="KW-0472">Membrane</keyword>
<name>A0A7W9QDL9_9ACTN</name>
<dbReference type="Proteomes" id="UP000588098">
    <property type="component" value="Unassembled WGS sequence"/>
</dbReference>
<gene>
    <name evidence="2" type="ORF">FHS42_004136</name>
</gene>
<dbReference type="EMBL" id="JACHJL010000010">
    <property type="protein sequence ID" value="MBB5937057.1"/>
    <property type="molecule type" value="Genomic_DNA"/>
</dbReference>
<feature type="transmembrane region" description="Helical" evidence="1">
    <location>
        <begin position="12"/>
        <end position="36"/>
    </location>
</feature>
<protein>
    <submittedName>
        <fullName evidence="2">Uncharacterized protein</fullName>
    </submittedName>
</protein>
<dbReference type="AlphaFoldDB" id="A0A7W9QDL9"/>
<keyword evidence="3" id="KW-1185">Reference proteome</keyword>
<sequence>MSAHAQWDEGHTIAGWTGCVLAVTGSAVAGVGVAIWRPMGVWLGVGVMVAAALLTWVLHLAGWGKPGGVRPRGQWGMRTRDLSARQGHPGCLGCRLAGRQPKPAAAAFRAGPAGRTGPAGPAGCIGGNEIPVDVHGEHAPAVTVPAQAPAPIRTG</sequence>
<keyword evidence="1" id="KW-1133">Transmembrane helix</keyword>
<keyword evidence="1" id="KW-0812">Transmembrane</keyword>
<accession>A0A7W9QDL9</accession>
<dbReference type="NCBIfam" id="NF041681">
    <property type="entry name" value="HGxxPAAW"/>
    <property type="match status" value="1"/>
</dbReference>
<evidence type="ECO:0000313" key="2">
    <source>
        <dbReference type="EMBL" id="MBB5937057.1"/>
    </source>
</evidence>